<evidence type="ECO:0000256" key="2">
    <source>
        <dbReference type="ARBA" id="ARBA00023015"/>
    </source>
</evidence>
<dbReference type="EMBL" id="JAKOGI010000238">
    <property type="protein sequence ID" value="KAJ8438909.1"/>
    <property type="molecule type" value="Genomic_DNA"/>
</dbReference>
<organism evidence="6 7">
    <name type="scientific">Carnegiea gigantea</name>
    <dbReference type="NCBI Taxonomy" id="171969"/>
    <lineage>
        <taxon>Eukaryota</taxon>
        <taxon>Viridiplantae</taxon>
        <taxon>Streptophyta</taxon>
        <taxon>Embryophyta</taxon>
        <taxon>Tracheophyta</taxon>
        <taxon>Spermatophyta</taxon>
        <taxon>Magnoliopsida</taxon>
        <taxon>eudicotyledons</taxon>
        <taxon>Gunneridae</taxon>
        <taxon>Pentapetalae</taxon>
        <taxon>Caryophyllales</taxon>
        <taxon>Cactineae</taxon>
        <taxon>Cactaceae</taxon>
        <taxon>Cactoideae</taxon>
        <taxon>Echinocereeae</taxon>
        <taxon>Carnegiea</taxon>
    </lineage>
</organism>
<evidence type="ECO:0000256" key="3">
    <source>
        <dbReference type="ARBA" id="ARBA00023163"/>
    </source>
</evidence>
<keyword evidence="4" id="KW-0539">Nucleus</keyword>
<keyword evidence="5" id="KW-0175">Coiled coil</keyword>
<keyword evidence="2" id="KW-0805">Transcription regulation</keyword>
<feature type="coiled-coil region" evidence="5">
    <location>
        <begin position="52"/>
        <end position="93"/>
    </location>
</feature>
<evidence type="ECO:0000256" key="1">
    <source>
        <dbReference type="ARBA" id="ARBA00004123"/>
    </source>
</evidence>
<name>A0A9Q1K9K2_9CARY</name>
<evidence type="ECO:0000313" key="7">
    <source>
        <dbReference type="Proteomes" id="UP001153076"/>
    </source>
</evidence>
<dbReference type="GO" id="GO:0046983">
    <property type="term" value="F:protein dimerization activity"/>
    <property type="evidence" value="ECO:0007669"/>
    <property type="project" value="InterPro"/>
</dbReference>
<accession>A0A9Q1K9K2</accession>
<protein>
    <submittedName>
        <fullName evidence="6">Uncharacterized protein</fullName>
    </submittedName>
</protein>
<keyword evidence="7" id="KW-1185">Reference proteome</keyword>
<proteinExistence type="predicted"/>
<sequence length="166" mass="18654">MIMNALTGLHAFIKLTVSNLTLFPPNSRCSFMDLSSILEPGRLAKADKLAILTDAIRVLNQLRSEAEEYEEENRKLKEEIESLKVEKSELPEEKLTLKVEKEKMEQQLKALAVPSSGLMPPYSAGYPAGPNKLALYPSYGVFPMWHYFPPSARDTSHDHELRPPAA</sequence>
<dbReference type="Gene3D" id="4.10.280.10">
    <property type="entry name" value="Helix-loop-helix DNA-binding domain"/>
    <property type="match status" value="1"/>
</dbReference>
<comment type="subcellular location">
    <subcellularLocation>
        <location evidence="1">Nucleus</location>
    </subcellularLocation>
</comment>
<dbReference type="SUPFAM" id="SSF47459">
    <property type="entry name" value="HLH, helix-loop-helix DNA-binding domain"/>
    <property type="match status" value="1"/>
</dbReference>
<gene>
    <name evidence="6" type="ORF">Cgig2_007754</name>
</gene>
<dbReference type="AlphaFoldDB" id="A0A9Q1K9K2"/>
<dbReference type="Proteomes" id="UP001153076">
    <property type="component" value="Unassembled WGS sequence"/>
</dbReference>
<comment type="caution">
    <text evidence="6">The sequence shown here is derived from an EMBL/GenBank/DDBJ whole genome shotgun (WGS) entry which is preliminary data.</text>
</comment>
<dbReference type="PANTHER" id="PTHR46133:SF9">
    <property type="entry name" value="TRANSCRIPTION FACTOR BHLH104"/>
    <property type="match status" value="1"/>
</dbReference>
<keyword evidence="3" id="KW-0804">Transcription</keyword>
<evidence type="ECO:0000256" key="5">
    <source>
        <dbReference type="SAM" id="Coils"/>
    </source>
</evidence>
<dbReference type="OrthoDB" id="515493at2759"/>
<dbReference type="PANTHER" id="PTHR46133">
    <property type="entry name" value="BHLH TRANSCRIPTION FACTOR"/>
    <property type="match status" value="1"/>
</dbReference>
<evidence type="ECO:0000256" key="4">
    <source>
        <dbReference type="ARBA" id="ARBA00023242"/>
    </source>
</evidence>
<dbReference type="InterPro" id="IPR036638">
    <property type="entry name" value="HLH_DNA-bd_sf"/>
</dbReference>
<dbReference type="GO" id="GO:0003700">
    <property type="term" value="F:DNA-binding transcription factor activity"/>
    <property type="evidence" value="ECO:0007669"/>
    <property type="project" value="InterPro"/>
</dbReference>
<dbReference type="InterPro" id="IPR044818">
    <property type="entry name" value="ILR3-like"/>
</dbReference>
<reference evidence="6" key="1">
    <citation type="submission" date="2022-04" db="EMBL/GenBank/DDBJ databases">
        <title>Carnegiea gigantea Genome sequencing and assembly v2.</title>
        <authorList>
            <person name="Copetti D."/>
            <person name="Sanderson M.J."/>
            <person name="Burquez A."/>
            <person name="Wojciechowski M.F."/>
        </authorList>
    </citation>
    <scope>NUCLEOTIDE SEQUENCE</scope>
    <source>
        <strain evidence="6">SGP5-SGP5p</strain>
        <tissue evidence="6">Aerial part</tissue>
    </source>
</reference>
<dbReference type="GO" id="GO:0006879">
    <property type="term" value="P:intracellular iron ion homeostasis"/>
    <property type="evidence" value="ECO:0007669"/>
    <property type="project" value="InterPro"/>
</dbReference>
<dbReference type="GO" id="GO:0005634">
    <property type="term" value="C:nucleus"/>
    <property type="evidence" value="ECO:0007669"/>
    <property type="project" value="UniProtKB-SubCell"/>
</dbReference>
<evidence type="ECO:0000313" key="6">
    <source>
        <dbReference type="EMBL" id="KAJ8438909.1"/>
    </source>
</evidence>